<dbReference type="eggNOG" id="KOG1152">
    <property type="taxonomic scope" value="Eukaryota"/>
</dbReference>
<dbReference type="SUPFAM" id="SSF56112">
    <property type="entry name" value="Protein kinase-like (PK-like)"/>
    <property type="match status" value="1"/>
</dbReference>
<name>S3D8F6_GLAL2</name>
<feature type="repeat" description="ANK" evidence="3">
    <location>
        <begin position="700"/>
        <end position="728"/>
    </location>
</feature>
<dbReference type="Gene3D" id="1.25.40.20">
    <property type="entry name" value="Ankyrin repeat-containing domain"/>
    <property type="match status" value="4"/>
</dbReference>
<dbReference type="OMA" id="NANILQM"/>
<feature type="repeat" description="ANK" evidence="3">
    <location>
        <begin position="932"/>
        <end position="964"/>
    </location>
</feature>
<dbReference type="RefSeq" id="XP_008080051.1">
    <property type="nucleotide sequence ID" value="XM_008081860.1"/>
</dbReference>
<dbReference type="GO" id="GO:0004672">
    <property type="term" value="F:protein kinase activity"/>
    <property type="evidence" value="ECO:0007669"/>
    <property type="project" value="InterPro"/>
</dbReference>
<dbReference type="Pfam" id="PF00023">
    <property type="entry name" value="Ank"/>
    <property type="match status" value="1"/>
</dbReference>
<feature type="chain" id="PRO_5004519629" evidence="4">
    <location>
        <begin position="17"/>
        <end position="1206"/>
    </location>
</feature>
<feature type="repeat" description="ANK" evidence="3">
    <location>
        <begin position="1053"/>
        <end position="1085"/>
    </location>
</feature>
<dbReference type="PANTHER" id="PTHR24198">
    <property type="entry name" value="ANKYRIN REPEAT AND PROTEIN KINASE DOMAIN-CONTAINING PROTEIN"/>
    <property type="match status" value="1"/>
</dbReference>
<dbReference type="EMBL" id="KE145358">
    <property type="protein sequence ID" value="EPE33434.1"/>
    <property type="molecule type" value="Genomic_DNA"/>
</dbReference>
<dbReference type="InterPro" id="IPR011009">
    <property type="entry name" value="Kinase-like_dom_sf"/>
</dbReference>
<keyword evidence="2 3" id="KW-0040">ANK repeat</keyword>
<reference evidence="6 7" key="1">
    <citation type="journal article" date="2013" name="BMC Genomics">
        <title>Genomics-driven discovery of the pneumocandin biosynthetic gene cluster in the fungus Glarea lozoyensis.</title>
        <authorList>
            <person name="Chen L."/>
            <person name="Yue Q."/>
            <person name="Zhang X."/>
            <person name="Xiang M."/>
            <person name="Wang C."/>
            <person name="Li S."/>
            <person name="Che Y."/>
            <person name="Ortiz-Lopez F.J."/>
            <person name="Bills G.F."/>
            <person name="Liu X."/>
            <person name="An Z."/>
        </authorList>
    </citation>
    <scope>NUCLEOTIDE SEQUENCE [LARGE SCALE GENOMIC DNA]</scope>
    <source>
        <strain evidence="7">ATCC 20868 / MF5171</strain>
    </source>
</reference>
<dbReference type="PROSITE" id="PS00108">
    <property type="entry name" value="PROTEIN_KINASE_ST"/>
    <property type="match status" value="1"/>
</dbReference>
<accession>S3D8F6</accession>
<dbReference type="OrthoDB" id="3253298at2759"/>
<evidence type="ECO:0000256" key="4">
    <source>
        <dbReference type="SAM" id="SignalP"/>
    </source>
</evidence>
<feature type="repeat" description="ANK" evidence="3">
    <location>
        <begin position="614"/>
        <end position="646"/>
    </location>
</feature>
<dbReference type="PROSITE" id="PS50088">
    <property type="entry name" value="ANK_REPEAT"/>
    <property type="match status" value="5"/>
</dbReference>
<keyword evidence="6" id="KW-0418">Kinase</keyword>
<dbReference type="PROSITE" id="PS50297">
    <property type="entry name" value="ANK_REP_REGION"/>
    <property type="match status" value="4"/>
</dbReference>
<evidence type="ECO:0000256" key="2">
    <source>
        <dbReference type="ARBA" id="ARBA00023043"/>
    </source>
</evidence>
<proteinExistence type="predicted"/>
<dbReference type="InterPro" id="IPR002110">
    <property type="entry name" value="Ankyrin_rpt"/>
</dbReference>
<dbReference type="Gene3D" id="1.10.510.10">
    <property type="entry name" value="Transferase(Phosphotransferase) domain 1"/>
    <property type="match status" value="1"/>
</dbReference>
<dbReference type="AlphaFoldDB" id="S3D8F6"/>
<evidence type="ECO:0000256" key="3">
    <source>
        <dbReference type="PROSITE-ProRule" id="PRU00023"/>
    </source>
</evidence>
<keyword evidence="1" id="KW-0677">Repeat</keyword>
<dbReference type="Pfam" id="PF00069">
    <property type="entry name" value="Pkinase"/>
    <property type="match status" value="1"/>
</dbReference>
<dbReference type="Proteomes" id="UP000016922">
    <property type="component" value="Unassembled WGS sequence"/>
</dbReference>
<dbReference type="InterPro" id="IPR008271">
    <property type="entry name" value="Ser/Thr_kinase_AS"/>
</dbReference>
<keyword evidence="7" id="KW-1185">Reference proteome</keyword>
<dbReference type="InterPro" id="IPR000719">
    <property type="entry name" value="Prot_kinase_dom"/>
</dbReference>
<dbReference type="GO" id="GO:0005524">
    <property type="term" value="F:ATP binding"/>
    <property type="evidence" value="ECO:0007669"/>
    <property type="project" value="InterPro"/>
</dbReference>
<feature type="repeat" description="ANK" evidence="3">
    <location>
        <begin position="728"/>
        <end position="751"/>
    </location>
</feature>
<dbReference type="eggNOG" id="KOG4177">
    <property type="taxonomic scope" value="Eukaryota"/>
</dbReference>
<dbReference type="Pfam" id="PF12796">
    <property type="entry name" value="Ank_2"/>
    <property type="match status" value="3"/>
</dbReference>
<organism evidence="6 7">
    <name type="scientific">Glarea lozoyensis (strain ATCC 20868 / MF5171)</name>
    <dbReference type="NCBI Taxonomy" id="1116229"/>
    <lineage>
        <taxon>Eukaryota</taxon>
        <taxon>Fungi</taxon>
        <taxon>Dikarya</taxon>
        <taxon>Ascomycota</taxon>
        <taxon>Pezizomycotina</taxon>
        <taxon>Leotiomycetes</taxon>
        <taxon>Helotiales</taxon>
        <taxon>Helotiaceae</taxon>
        <taxon>Glarea</taxon>
    </lineage>
</organism>
<keyword evidence="4" id="KW-0732">Signal</keyword>
<feature type="domain" description="Protein kinase" evidence="5">
    <location>
        <begin position="68"/>
        <end position="366"/>
    </location>
</feature>
<sequence>MASATSAVTLLSGLYGLQLESPTADDASIDSEQNDHDKIQNWPSFTSLLTTVASCGLRQYNQGLFLEGLRISRLGEGLDYKVDLCEDATKKELVIVKHVKLMLPATESREEVESPIIRRFRKVQTEIRIMAHPPLLKSKYILDLLGYGWEYAEQAYMSPFLVVGYACHGTLRDFLRLTTRQDVAQKQDLTEDIAQGLYALHHCEIVHGDVKMENVLVCEHEPGTICAKIADFGSSIIGAAKSSKIEYYGTAEYHAPELRVSTTLKGDEARSSALDRAYSLDVYAYGLLIWEILLDGARFFHRPGVHLAIKRRDYDVVRELALKDCYSTVAGRVEVTIFNKLIENILQVDTDYRWNTLSILKNIRKLENESTPGQTIVFSPLQPFKALPSGLDLDDSPIEILDLLQTGEILDNNGSSEKLRLPPWDLQKAIASGLMQQVTYKSSKIVGKSALHLAVCYFLGFGVERDIDQMLHCMRMAAEAGVMCACSVVERLHASFSRPYSLDFEAIQDSYWKEQASIVTEALDAVEHEKRAIIALDALGDADDQEQISIVIKSMKAESYTTPWHAIDMVSQRRVLTGMASQPALGIHHLAYLGMVDELAVQLESGTKDYEDEEGRTAIYMACWGGHLNAIKALLSHGSDASIADSDGYTPLHFLVMLPESDVEEAVQLIMSSIANVDINAFTSEPLVFPEGWMEIVGAPIHWAVASHNISMIRALLNHGADILTWETGNSPIHLAASLHYHDVLELLLDKENGFSVNLVKHMESPLFCLDTSDPVWRTVIHGKSWKEAISHTIDVLAQHWDINELLEPEMGFTPLTQISSHNKSEVDVEIAAYLLKKGNPETRPRIFSALQFGIIGLRDAHLSSHAKIVHLMLDAGCSSRTESSASQYTDTRFKPGWNSLHWAINQGNVSVCRHILQREPDLVHVPTNDEFGDSPLHLATSSGTPELIDLLLDCGADPAAESKKSSLTVLGFYLSDQRTEPNMSILGKLLQISEPNNYIAFSREQERWTFLHYLSVRASLLNLEGVQGQWLLQKVLSEYPYIKVLLDTRTKFGWTALHLAAYNVGYSTARILLEASADPLLETPGNSARALDIVMERGRHSPPESVRGSRSSIEARWLDLAYKTMKILLKYMEKNDMFFELSKLHLAAYIGYHKKVIRLIEKGADPKAKADGMTPAELLRSSLGGRVDEKFQRRATRVLEYLDGL</sequence>
<evidence type="ECO:0000256" key="1">
    <source>
        <dbReference type="ARBA" id="ARBA00022737"/>
    </source>
</evidence>
<dbReference type="KEGG" id="glz:GLAREA_06447"/>
<dbReference type="InterPro" id="IPR036770">
    <property type="entry name" value="Ankyrin_rpt-contain_sf"/>
</dbReference>
<evidence type="ECO:0000313" key="7">
    <source>
        <dbReference type="Proteomes" id="UP000016922"/>
    </source>
</evidence>
<evidence type="ECO:0000259" key="5">
    <source>
        <dbReference type="PROSITE" id="PS50011"/>
    </source>
</evidence>
<feature type="signal peptide" evidence="4">
    <location>
        <begin position="1"/>
        <end position="16"/>
    </location>
</feature>
<dbReference type="PANTHER" id="PTHR24198:SF165">
    <property type="entry name" value="ANKYRIN REPEAT-CONTAINING PROTEIN-RELATED"/>
    <property type="match status" value="1"/>
</dbReference>
<keyword evidence="6" id="KW-0808">Transferase</keyword>
<dbReference type="HOGENOM" id="CLU_284683_0_0_1"/>
<dbReference type="SMART" id="SM00248">
    <property type="entry name" value="ANK"/>
    <property type="match status" value="11"/>
</dbReference>
<protein>
    <submittedName>
        <fullName evidence="6">Protein kinase-like (PK-like)</fullName>
    </submittedName>
</protein>
<dbReference type="SUPFAM" id="SSF48403">
    <property type="entry name" value="Ankyrin repeat"/>
    <property type="match status" value="2"/>
</dbReference>
<evidence type="ECO:0000313" key="6">
    <source>
        <dbReference type="EMBL" id="EPE33434.1"/>
    </source>
</evidence>
<dbReference type="GeneID" id="19465500"/>
<dbReference type="PROSITE" id="PS50011">
    <property type="entry name" value="PROTEIN_KINASE_DOM"/>
    <property type="match status" value="1"/>
</dbReference>
<dbReference type="SMART" id="SM00220">
    <property type="entry name" value="S_TKc"/>
    <property type="match status" value="1"/>
</dbReference>
<gene>
    <name evidence="6" type="ORF">GLAREA_06447</name>
</gene>